<dbReference type="Proteomes" id="UP000029723">
    <property type="component" value="Unassembled WGS sequence"/>
</dbReference>
<sequence>MESNELKKLVERFYEGQTTEQEEQLLQHYFLDGDVPPEWAVEQQLFKQLYQADVPVPEYLERHLSQQIDGWNKIEKLSERKARTFTLRWIVGVAAGLLLLFSVGLLVHSQQKEDEIAAQREIVNNPQDAYAETEKALLKFSNTINKGLKQFENETR</sequence>
<keyword evidence="1" id="KW-0472">Membrane</keyword>
<evidence type="ECO:0000256" key="1">
    <source>
        <dbReference type="SAM" id="Phobius"/>
    </source>
</evidence>
<reference evidence="2 3" key="1">
    <citation type="submission" date="2014-07" db="EMBL/GenBank/DDBJ databases">
        <authorList>
            <person name="McCorrison J."/>
            <person name="Sanka R."/>
            <person name="Torralba M."/>
            <person name="Gillis M."/>
            <person name="Haft D.H."/>
            <person name="Methe B."/>
            <person name="Sutton G."/>
            <person name="Nelson K.E."/>
        </authorList>
    </citation>
    <scope>NUCLEOTIDE SEQUENCE [LARGE SCALE GENOMIC DNA]</scope>
    <source>
        <strain evidence="2 3">S9-PR14</strain>
    </source>
</reference>
<keyword evidence="1" id="KW-1133">Transmembrane helix</keyword>
<protein>
    <submittedName>
        <fullName evidence="2">Uncharacterized protein</fullName>
    </submittedName>
</protein>
<keyword evidence="1" id="KW-0812">Transmembrane</keyword>
<organism evidence="2 3">
    <name type="scientific">Hoylesella timonensis S9-PR14</name>
    <dbReference type="NCBI Taxonomy" id="1401062"/>
    <lineage>
        <taxon>Bacteria</taxon>
        <taxon>Pseudomonadati</taxon>
        <taxon>Bacteroidota</taxon>
        <taxon>Bacteroidia</taxon>
        <taxon>Bacteroidales</taxon>
        <taxon>Prevotellaceae</taxon>
        <taxon>Hoylesella</taxon>
    </lineage>
</organism>
<gene>
    <name evidence="2" type="ORF">HMPREF9304_06885</name>
</gene>
<dbReference type="AlphaFoldDB" id="A0A098YRJ1"/>
<accession>A0A098YRJ1</accession>
<name>A0A098YRJ1_9BACT</name>
<dbReference type="EMBL" id="JRPQ01000094">
    <property type="protein sequence ID" value="KGI21991.1"/>
    <property type="molecule type" value="Genomic_DNA"/>
</dbReference>
<comment type="caution">
    <text evidence="2">The sequence shown here is derived from an EMBL/GenBank/DDBJ whole genome shotgun (WGS) entry which is preliminary data.</text>
</comment>
<dbReference type="OrthoDB" id="1040322at2"/>
<feature type="transmembrane region" description="Helical" evidence="1">
    <location>
        <begin position="86"/>
        <end position="107"/>
    </location>
</feature>
<evidence type="ECO:0000313" key="2">
    <source>
        <dbReference type="EMBL" id="KGI21991.1"/>
    </source>
</evidence>
<evidence type="ECO:0000313" key="3">
    <source>
        <dbReference type="Proteomes" id="UP000029723"/>
    </source>
</evidence>
<dbReference type="RefSeq" id="WP_036927574.1">
    <property type="nucleotide sequence ID" value="NZ_JRPQ01000094.1"/>
</dbReference>
<proteinExistence type="predicted"/>